<dbReference type="PANTHER" id="PTHR12993:SF11">
    <property type="entry name" value="N-ACETYLGLUCOSAMINYL-PHOSPHATIDYLINOSITOL DE-N-ACETYLASE"/>
    <property type="match status" value="1"/>
</dbReference>
<protein>
    <submittedName>
        <fullName evidence="1">N-acetylglucosaminyl deacetylase, LmbE family</fullName>
    </submittedName>
</protein>
<reference evidence="1 2" key="1">
    <citation type="submission" date="2016-10" db="EMBL/GenBank/DDBJ databases">
        <authorList>
            <person name="de Groot N.N."/>
        </authorList>
    </citation>
    <scope>NUCLEOTIDE SEQUENCE [LARGE SCALE GENOMIC DNA]</scope>
    <source>
        <strain evidence="1 2">LMG 24775</strain>
    </source>
</reference>
<dbReference type="GeneID" id="94690068"/>
<dbReference type="Pfam" id="PF02585">
    <property type="entry name" value="PIG-L"/>
    <property type="match status" value="1"/>
</dbReference>
<dbReference type="InterPro" id="IPR003737">
    <property type="entry name" value="GlcNAc_PI_deacetylase-related"/>
</dbReference>
<accession>A0A1H3PCM2</accession>
<evidence type="ECO:0000313" key="2">
    <source>
        <dbReference type="Proteomes" id="UP000183417"/>
    </source>
</evidence>
<sequence>MDAVKPRLIEGRGTPESRWQAWFAQRRPAQVSMDDLLDGRRRAVIVAPHPDDEILGCAGLLRRCAERGMPCLIVSVTDGGASHPDSTLWPPQRLVRERVQESTQALALLAPQAQVLRLGLPDGHIAEHAAQLLQRLEPLLQPSDALLCTWREDGHPDHEATGQACATAARHAGCRLFELPIWAWHWAEPGDARVPWHRAAAIALAPQELALKRQALSCFRSQLLPDPSTGRDAILPSWATQRLLRPFEVVFL</sequence>
<gene>
    <name evidence="1" type="ORF">SAMN05421547_11094</name>
</gene>
<dbReference type="InterPro" id="IPR024078">
    <property type="entry name" value="LmbE-like_dom_sf"/>
</dbReference>
<dbReference type="SUPFAM" id="SSF102588">
    <property type="entry name" value="LmbE-like"/>
    <property type="match status" value="1"/>
</dbReference>
<dbReference type="GO" id="GO:0016811">
    <property type="term" value="F:hydrolase activity, acting on carbon-nitrogen (but not peptide) bonds, in linear amides"/>
    <property type="evidence" value="ECO:0007669"/>
    <property type="project" value="TreeGrafter"/>
</dbReference>
<name>A0A1H3PCM2_9BURK</name>
<evidence type="ECO:0000313" key="1">
    <source>
        <dbReference type="EMBL" id="SDY98827.1"/>
    </source>
</evidence>
<dbReference type="AlphaFoldDB" id="A0A1H3PCM2"/>
<dbReference type="PANTHER" id="PTHR12993">
    <property type="entry name" value="N-ACETYLGLUCOSAMINYL-PHOSPHATIDYLINOSITOL DE-N-ACETYLASE-RELATED"/>
    <property type="match status" value="1"/>
</dbReference>
<proteinExistence type="predicted"/>
<dbReference type="Proteomes" id="UP000183417">
    <property type="component" value="Unassembled WGS sequence"/>
</dbReference>
<organism evidence="1 2">
    <name type="scientific">Delftia lacustris</name>
    <dbReference type="NCBI Taxonomy" id="558537"/>
    <lineage>
        <taxon>Bacteria</taxon>
        <taxon>Pseudomonadati</taxon>
        <taxon>Pseudomonadota</taxon>
        <taxon>Betaproteobacteria</taxon>
        <taxon>Burkholderiales</taxon>
        <taxon>Comamonadaceae</taxon>
        <taxon>Delftia</taxon>
    </lineage>
</organism>
<dbReference type="EMBL" id="FNPE01000010">
    <property type="protein sequence ID" value="SDY98827.1"/>
    <property type="molecule type" value="Genomic_DNA"/>
</dbReference>
<dbReference type="Gene3D" id="3.40.50.10320">
    <property type="entry name" value="LmbE-like"/>
    <property type="match status" value="1"/>
</dbReference>
<dbReference type="RefSeq" id="WP_074922447.1">
    <property type="nucleotide sequence ID" value="NZ_CP141274.1"/>
</dbReference>